<gene>
    <name evidence="1" type="ORF">HSBGL_0897</name>
</gene>
<dbReference type="AlphaFoldDB" id="A0A897NF58"/>
<protein>
    <submittedName>
        <fullName evidence="1">Uncharacterized protein</fullName>
    </submittedName>
</protein>
<organism evidence="1 2">
    <name type="scientific">Halapricum desulfuricans</name>
    <dbReference type="NCBI Taxonomy" id="2841257"/>
    <lineage>
        <taxon>Archaea</taxon>
        <taxon>Methanobacteriati</taxon>
        <taxon>Methanobacteriota</taxon>
        <taxon>Stenosarchaea group</taxon>
        <taxon>Halobacteria</taxon>
        <taxon>Halobacteriales</taxon>
        <taxon>Haloarculaceae</taxon>
        <taxon>Halapricum</taxon>
    </lineage>
</organism>
<evidence type="ECO:0000313" key="2">
    <source>
        <dbReference type="Proteomes" id="UP000663305"/>
    </source>
</evidence>
<sequence>MRIVTETCPNCGTIVAGNVLASERVMNCPGLDCEQVLSFEDLSPEDRQYVREHAARERT</sequence>
<name>A0A897NF58_9EURY</name>
<dbReference type="Proteomes" id="UP000663305">
    <property type="component" value="Chromosome"/>
</dbReference>
<evidence type="ECO:0000313" key="1">
    <source>
        <dbReference type="EMBL" id="QSG11327.1"/>
    </source>
</evidence>
<proteinExistence type="predicted"/>
<dbReference type="RefSeq" id="WP_229125839.1">
    <property type="nucleotide sequence ID" value="NZ_CP064789.1"/>
</dbReference>
<dbReference type="GeneID" id="68860424"/>
<accession>A0A897NF58</accession>
<dbReference type="EMBL" id="CP064789">
    <property type="protein sequence ID" value="QSG11327.1"/>
    <property type="molecule type" value="Genomic_DNA"/>
</dbReference>
<reference evidence="1" key="1">
    <citation type="submission" date="2020-11" db="EMBL/GenBank/DDBJ databases">
        <title>Carbohydrate-dependent, anaerobic sulfur respiration: A novel catabolism in halophilic archaea.</title>
        <authorList>
            <person name="Sorokin D.Y."/>
            <person name="Messina E."/>
            <person name="Smedile F."/>
            <person name="La Cono V."/>
            <person name="Hallsworth J.E."/>
            <person name="Yakimov M.M."/>
        </authorList>
    </citation>
    <scope>NUCLEOTIDE SEQUENCE</scope>
    <source>
        <strain evidence="1">HSR-Bgl</strain>
    </source>
</reference>